<evidence type="ECO:0000256" key="1">
    <source>
        <dbReference type="SAM" id="MobiDB-lite"/>
    </source>
</evidence>
<name>A0A4Z2IQJ5_9TELE</name>
<feature type="compositionally biased region" description="Basic and acidic residues" evidence="1">
    <location>
        <begin position="91"/>
        <end position="108"/>
    </location>
</feature>
<evidence type="ECO:0000313" key="3">
    <source>
        <dbReference type="Proteomes" id="UP000314294"/>
    </source>
</evidence>
<keyword evidence="3" id="KW-1185">Reference proteome</keyword>
<reference evidence="2 3" key="1">
    <citation type="submission" date="2019-03" db="EMBL/GenBank/DDBJ databases">
        <title>First draft genome of Liparis tanakae, snailfish: a comprehensive survey of snailfish specific genes.</title>
        <authorList>
            <person name="Kim W."/>
            <person name="Song I."/>
            <person name="Jeong J.-H."/>
            <person name="Kim D."/>
            <person name="Kim S."/>
            <person name="Ryu S."/>
            <person name="Song J.Y."/>
            <person name="Lee S.K."/>
        </authorList>
    </citation>
    <scope>NUCLEOTIDE SEQUENCE [LARGE SCALE GENOMIC DNA]</scope>
    <source>
        <tissue evidence="2">Muscle</tissue>
    </source>
</reference>
<comment type="caution">
    <text evidence="2">The sequence shown here is derived from an EMBL/GenBank/DDBJ whole genome shotgun (WGS) entry which is preliminary data.</text>
</comment>
<feature type="region of interest" description="Disordered" evidence="1">
    <location>
        <begin position="86"/>
        <end position="108"/>
    </location>
</feature>
<accession>A0A4Z2IQJ5</accession>
<sequence length="108" mass="12319">MTDLATTPPQHPAKLPQGAGMWKAHLRPAHRLKASATSSRQSSRKKVEESDTEGRKLMLPFPSMTLMNQQCWLMRQDGDEERINNKTAVTDQREKTLIRHAERTRTPA</sequence>
<evidence type="ECO:0000313" key="2">
    <source>
        <dbReference type="EMBL" id="TNN79794.1"/>
    </source>
</evidence>
<dbReference type="EMBL" id="SRLO01000060">
    <property type="protein sequence ID" value="TNN79794.1"/>
    <property type="molecule type" value="Genomic_DNA"/>
</dbReference>
<dbReference type="Proteomes" id="UP000314294">
    <property type="component" value="Unassembled WGS sequence"/>
</dbReference>
<organism evidence="2 3">
    <name type="scientific">Liparis tanakae</name>
    <name type="common">Tanaka's snailfish</name>
    <dbReference type="NCBI Taxonomy" id="230148"/>
    <lineage>
        <taxon>Eukaryota</taxon>
        <taxon>Metazoa</taxon>
        <taxon>Chordata</taxon>
        <taxon>Craniata</taxon>
        <taxon>Vertebrata</taxon>
        <taxon>Euteleostomi</taxon>
        <taxon>Actinopterygii</taxon>
        <taxon>Neopterygii</taxon>
        <taxon>Teleostei</taxon>
        <taxon>Neoteleostei</taxon>
        <taxon>Acanthomorphata</taxon>
        <taxon>Eupercaria</taxon>
        <taxon>Perciformes</taxon>
        <taxon>Cottioidei</taxon>
        <taxon>Cottales</taxon>
        <taxon>Liparidae</taxon>
        <taxon>Liparis</taxon>
    </lineage>
</organism>
<gene>
    <name evidence="2" type="ORF">EYF80_009831</name>
</gene>
<feature type="region of interest" description="Disordered" evidence="1">
    <location>
        <begin position="29"/>
        <end position="61"/>
    </location>
</feature>
<protein>
    <submittedName>
        <fullName evidence="2">Uncharacterized protein</fullName>
    </submittedName>
</protein>
<feature type="compositionally biased region" description="Basic and acidic residues" evidence="1">
    <location>
        <begin position="45"/>
        <end position="56"/>
    </location>
</feature>
<proteinExistence type="predicted"/>
<dbReference type="AlphaFoldDB" id="A0A4Z2IQJ5"/>